<sequence>MNDSSGLLAPDFGNKSQSKSAPMSSSKPSSYGPTRSPWNATLDDSDSLFSSSSYGRGEPSSSINFDSIFGGSSGAEYLGFGELRCVFDGSGSKQKQNDAYDDLLRGFGRKDLEPKRFENVEDVGSGFDDLLHGFGRISLPSFCPNLDTASIKLLKCEILPKNCHVAPSPLDTQTAPCDTWHRSFHPDGNSHSFHPDISYPHPVDIPPGYLTSEILLRRHSTWVSHIQNSSPPAFHPDISHSKFCPADVLPSPDISQPVPVAG</sequence>
<reference evidence="2 4" key="1">
    <citation type="journal article" date="2018" name="PLoS Genet.">
        <title>Population sequencing reveals clonal diversity and ancestral inbreeding in the grapevine cultivar Chardonnay.</title>
        <authorList>
            <person name="Roach M.J."/>
            <person name="Johnson D.L."/>
            <person name="Bohlmann J."/>
            <person name="van Vuuren H.J."/>
            <person name="Jones S.J."/>
            <person name="Pretorius I.S."/>
            <person name="Schmidt S.A."/>
            <person name="Borneman A.R."/>
        </authorList>
    </citation>
    <scope>NUCLEOTIDE SEQUENCE [LARGE SCALE GENOMIC DNA]</scope>
    <source>
        <strain evidence="4">cv. Chardonnay</strain>
        <strain evidence="2">I10V1</strain>
        <tissue evidence="2">Leaf</tissue>
    </source>
</reference>
<dbReference type="AlphaFoldDB" id="A0A438CW24"/>
<comment type="caution">
    <text evidence="2">The sequence shown here is derived from an EMBL/GenBank/DDBJ whole genome shotgun (WGS) entry which is preliminary data.</text>
</comment>
<evidence type="ECO:0000256" key="1">
    <source>
        <dbReference type="SAM" id="MobiDB-lite"/>
    </source>
</evidence>
<accession>A0A438CW24</accession>
<name>A0A438CW24_VITVI</name>
<evidence type="ECO:0000313" key="2">
    <source>
        <dbReference type="EMBL" id="RVW27403.1"/>
    </source>
</evidence>
<proteinExistence type="predicted"/>
<evidence type="ECO:0000313" key="3">
    <source>
        <dbReference type="EMBL" id="RVW73834.1"/>
    </source>
</evidence>
<feature type="compositionally biased region" description="Low complexity" evidence="1">
    <location>
        <begin position="15"/>
        <end position="36"/>
    </location>
</feature>
<feature type="region of interest" description="Disordered" evidence="1">
    <location>
        <begin position="1"/>
        <end position="43"/>
    </location>
</feature>
<dbReference type="EMBL" id="QGNW01000382">
    <property type="protein sequence ID" value="RVW73834.1"/>
    <property type="molecule type" value="Genomic_DNA"/>
</dbReference>
<gene>
    <name evidence="3" type="ORF">CK203_056663</name>
    <name evidence="2" type="ORF">CK203_095435</name>
</gene>
<dbReference type="EMBL" id="QGNW01001952">
    <property type="protein sequence ID" value="RVW27403.1"/>
    <property type="molecule type" value="Genomic_DNA"/>
</dbReference>
<protein>
    <submittedName>
        <fullName evidence="2">Uncharacterized protein</fullName>
    </submittedName>
</protein>
<evidence type="ECO:0000313" key="4">
    <source>
        <dbReference type="Proteomes" id="UP000288805"/>
    </source>
</evidence>
<dbReference type="Proteomes" id="UP000288805">
    <property type="component" value="Unassembled WGS sequence"/>
</dbReference>
<organism evidence="2 4">
    <name type="scientific">Vitis vinifera</name>
    <name type="common">Grape</name>
    <dbReference type="NCBI Taxonomy" id="29760"/>
    <lineage>
        <taxon>Eukaryota</taxon>
        <taxon>Viridiplantae</taxon>
        <taxon>Streptophyta</taxon>
        <taxon>Embryophyta</taxon>
        <taxon>Tracheophyta</taxon>
        <taxon>Spermatophyta</taxon>
        <taxon>Magnoliopsida</taxon>
        <taxon>eudicotyledons</taxon>
        <taxon>Gunneridae</taxon>
        <taxon>Pentapetalae</taxon>
        <taxon>rosids</taxon>
        <taxon>Vitales</taxon>
        <taxon>Vitaceae</taxon>
        <taxon>Viteae</taxon>
        <taxon>Vitis</taxon>
    </lineage>
</organism>